<comment type="similarity">
    <text evidence="1 2">Belongs to the small heat shock protein (HSP20) family.</text>
</comment>
<name>A0ABU0PJ56_9MICC</name>
<evidence type="ECO:0000256" key="1">
    <source>
        <dbReference type="PROSITE-ProRule" id="PRU00285"/>
    </source>
</evidence>
<feature type="region of interest" description="Disordered" evidence="3">
    <location>
        <begin position="124"/>
        <end position="158"/>
    </location>
</feature>
<dbReference type="SUPFAM" id="SSF49764">
    <property type="entry name" value="HSP20-like chaperones"/>
    <property type="match status" value="1"/>
</dbReference>
<dbReference type="InterPro" id="IPR008978">
    <property type="entry name" value="HSP20-like_chaperone"/>
</dbReference>
<evidence type="ECO:0000259" key="4">
    <source>
        <dbReference type="PROSITE" id="PS01031"/>
    </source>
</evidence>
<comment type="caution">
    <text evidence="5">The sequence shown here is derived from an EMBL/GenBank/DDBJ whole genome shotgun (WGS) entry which is preliminary data.</text>
</comment>
<dbReference type="CDD" id="cd06464">
    <property type="entry name" value="ACD_sHsps-like"/>
    <property type="match status" value="1"/>
</dbReference>
<dbReference type="RefSeq" id="WP_306635251.1">
    <property type="nucleotide sequence ID" value="NZ_JAUSXB010000001.1"/>
</dbReference>
<evidence type="ECO:0000313" key="6">
    <source>
        <dbReference type="Proteomes" id="UP001236806"/>
    </source>
</evidence>
<reference evidence="5 6" key="1">
    <citation type="submission" date="2023-07" db="EMBL/GenBank/DDBJ databases">
        <title>Comparative genomics of wheat-associated soil bacteria to identify genetic determinants of phenazine resistance.</title>
        <authorList>
            <person name="Mouncey N."/>
        </authorList>
    </citation>
    <scope>NUCLEOTIDE SEQUENCE [LARGE SCALE GENOMIC DNA]</scope>
    <source>
        <strain evidence="5 6">W1I3</strain>
    </source>
</reference>
<sequence>MANIMRWGGADITEPFRRLLEGDMASWLRVEEYRDAGSMVVKAEVPGIDPEKDVDIELVGNDLRINVRHEEKSEHKDKEGYRSEFRYGTFSRNVSLPGHVSESDIRATYHDGILEIRIPLPEETGTASRKIPVSRGGTAAGSGAGTTAGSAGTGGTQA</sequence>
<accession>A0ABU0PJ56</accession>
<dbReference type="Pfam" id="PF00011">
    <property type="entry name" value="HSP20"/>
    <property type="match status" value="1"/>
</dbReference>
<organism evidence="5 6">
    <name type="scientific">Pseudarthrobacter siccitolerans</name>
    <dbReference type="NCBI Taxonomy" id="861266"/>
    <lineage>
        <taxon>Bacteria</taxon>
        <taxon>Bacillati</taxon>
        <taxon>Actinomycetota</taxon>
        <taxon>Actinomycetes</taxon>
        <taxon>Micrococcales</taxon>
        <taxon>Micrococcaceae</taxon>
        <taxon>Pseudarthrobacter</taxon>
    </lineage>
</organism>
<evidence type="ECO:0000256" key="2">
    <source>
        <dbReference type="RuleBase" id="RU003616"/>
    </source>
</evidence>
<feature type="domain" description="SHSP" evidence="4">
    <location>
        <begin position="21"/>
        <end position="136"/>
    </location>
</feature>
<protein>
    <submittedName>
        <fullName evidence="5">HSP20 family protein</fullName>
    </submittedName>
</protein>
<dbReference type="Proteomes" id="UP001236806">
    <property type="component" value="Unassembled WGS sequence"/>
</dbReference>
<proteinExistence type="inferred from homology"/>
<keyword evidence="6" id="KW-1185">Reference proteome</keyword>
<dbReference type="EMBL" id="JAUSXB010000001">
    <property type="protein sequence ID" value="MDQ0673985.1"/>
    <property type="molecule type" value="Genomic_DNA"/>
</dbReference>
<dbReference type="Gene3D" id="2.60.40.790">
    <property type="match status" value="1"/>
</dbReference>
<dbReference type="InterPro" id="IPR031107">
    <property type="entry name" value="Small_HSP"/>
</dbReference>
<evidence type="ECO:0000313" key="5">
    <source>
        <dbReference type="EMBL" id="MDQ0673985.1"/>
    </source>
</evidence>
<feature type="compositionally biased region" description="Gly residues" evidence="3">
    <location>
        <begin position="138"/>
        <end position="158"/>
    </location>
</feature>
<dbReference type="PANTHER" id="PTHR11527">
    <property type="entry name" value="HEAT-SHOCK PROTEIN 20 FAMILY MEMBER"/>
    <property type="match status" value="1"/>
</dbReference>
<dbReference type="PROSITE" id="PS01031">
    <property type="entry name" value="SHSP"/>
    <property type="match status" value="1"/>
</dbReference>
<dbReference type="InterPro" id="IPR002068">
    <property type="entry name" value="A-crystallin/Hsp20_dom"/>
</dbReference>
<evidence type="ECO:0000256" key="3">
    <source>
        <dbReference type="SAM" id="MobiDB-lite"/>
    </source>
</evidence>
<gene>
    <name evidence="5" type="ORF">QFZ36_001546</name>
</gene>